<name>A0AAD4Q7H7_9AGAM</name>
<evidence type="ECO:0000313" key="10">
    <source>
        <dbReference type="Proteomes" id="UP001201163"/>
    </source>
</evidence>
<evidence type="ECO:0000313" key="9">
    <source>
        <dbReference type="EMBL" id="KAH8990331.1"/>
    </source>
</evidence>
<protein>
    <recommendedName>
        <fullName evidence="8">Autophagy-related protein</fullName>
    </recommendedName>
</protein>
<feature type="transmembrane region" description="Helical" evidence="8">
    <location>
        <begin position="451"/>
        <end position="469"/>
    </location>
</feature>
<dbReference type="InterPro" id="IPR036259">
    <property type="entry name" value="MFS_trans_sf"/>
</dbReference>
<dbReference type="EMBL" id="JAKELL010000031">
    <property type="protein sequence ID" value="KAH8990331.1"/>
    <property type="molecule type" value="Genomic_DNA"/>
</dbReference>
<comment type="function">
    <text evidence="8">Vacuolar effluxer which mediate the efflux of amino acids resulting from autophagic degradation. The release of autophagic amino acids allows the maintenance of protein synthesis and viability during nitrogen starvation.</text>
</comment>
<organism evidence="9 10">
    <name type="scientific">Lactarius akahatsu</name>
    <dbReference type="NCBI Taxonomy" id="416441"/>
    <lineage>
        <taxon>Eukaryota</taxon>
        <taxon>Fungi</taxon>
        <taxon>Dikarya</taxon>
        <taxon>Basidiomycota</taxon>
        <taxon>Agaricomycotina</taxon>
        <taxon>Agaricomycetes</taxon>
        <taxon>Russulales</taxon>
        <taxon>Russulaceae</taxon>
        <taxon>Lactarius</taxon>
    </lineage>
</organism>
<evidence type="ECO:0000256" key="8">
    <source>
        <dbReference type="RuleBase" id="RU363073"/>
    </source>
</evidence>
<dbReference type="Proteomes" id="UP001201163">
    <property type="component" value="Unassembled WGS sequence"/>
</dbReference>
<comment type="caution">
    <text evidence="9">The sequence shown here is derived from an EMBL/GenBank/DDBJ whole genome shotgun (WGS) entry which is preliminary data.</text>
</comment>
<feature type="transmembrane region" description="Helical" evidence="8">
    <location>
        <begin position="315"/>
        <end position="336"/>
    </location>
</feature>
<keyword evidence="10" id="KW-1185">Reference proteome</keyword>
<dbReference type="GO" id="GO:0006914">
    <property type="term" value="P:autophagy"/>
    <property type="evidence" value="ECO:0007669"/>
    <property type="project" value="UniProtKB-KW"/>
</dbReference>
<feature type="transmembrane region" description="Helical" evidence="8">
    <location>
        <begin position="422"/>
        <end position="439"/>
    </location>
</feature>
<keyword evidence="6 8" id="KW-0072">Autophagy</keyword>
<feature type="transmembrane region" description="Helical" evidence="8">
    <location>
        <begin position="135"/>
        <end position="155"/>
    </location>
</feature>
<evidence type="ECO:0000256" key="3">
    <source>
        <dbReference type="ARBA" id="ARBA00022448"/>
    </source>
</evidence>
<dbReference type="SUPFAM" id="SSF103473">
    <property type="entry name" value="MFS general substrate transporter"/>
    <property type="match status" value="1"/>
</dbReference>
<evidence type="ECO:0000256" key="2">
    <source>
        <dbReference type="ARBA" id="ARBA00006978"/>
    </source>
</evidence>
<feature type="transmembrane region" description="Helical" evidence="8">
    <location>
        <begin position="356"/>
        <end position="378"/>
    </location>
</feature>
<dbReference type="Pfam" id="PF11700">
    <property type="entry name" value="ATG22"/>
    <property type="match status" value="1"/>
</dbReference>
<keyword evidence="8" id="KW-0926">Vacuole</keyword>
<evidence type="ECO:0000256" key="4">
    <source>
        <dbReference type="ARBA" id="ARBA00022692"/>
    </source>
</evidence>
<reference evidence="9" key="1">
    <citation type="submission" date="2022-01" db="EMBL/GenBank/DDBJ databases">
        <title>Comparative genomics reveals a dynamic genome evolution in the ectomycorrhizal milk-cap (Lactarius) mushrooms.</title>
        <authorList>
            <consortium name="DOE Joint Genome Institute"/>
            <person name="Lebreton A."/>
            <person name="Tang N."/>
            <person name="Kuo A."/>
            <person name="LaButti K."/>
            <person name="Drula E."/>
            <person name="Barry K."/>
            <person name="Clum A."/>
            <person name="Lipzen A."/>
            <person name="Mousain D."/>
            <person name="Ng V."/>
            <person name="Wang R."/>
            <person name="Wang X."/>
            <person name="Dai Y."/>
            <person name="Henrissat B."/>
            <person name="Grigoriev I.V."/>
            <person name="Guerin-Laguette A."/>
            <person name="Yu F."/>
            <person name="Martin F.M."/>
        </authorList>
    </citation>
    <scope>NUCLEOTIDE SEQUENCE</scope>
    <source>
        <strain evidence="9">QP</strain>
    </source>
</reference>
<dbReference type="InterPro" id="IPR050495">
    <property type="entry name" value="ATG22/LtaA_families"/>
</dbReference>
<dbReference type="InterPro" id="IPR024671">
    <property type="entry name" value="Atg22-like"/>
</dbReference>
<keyword evidence="5 8" id="KW-1133">Transmembrane helix</keyword>
<dbReference type="GO" id="GO:0006865">
    <property type="term" value="P:amino acid transport"/>
    <property type="evidence" value="ECO:0007669"/>
    <property type="project" value="UniProtKB-KW"/>
</dbReference>
<evidence type="ECO:0000256" key="5">
    <source>
        <dbReference type="ARBA" id="ARBA00022989"/>
    </source>
</evidence>
<keyword evidence="4 8" id="KW-0812">Transmembrane</keyword>
<feature type="transmembrane region" description="Helical" evidence="8">
    <location>
        <begin position="256"/>
        <end position="278"/>
    </location>
</feature>
<evidence type="ECO:0000256" key="6">
    <source>
        <dbReference type="ARBA" id="ARBA00023006"/>
    </source>
</evidence>
<feature type="transmembrane region" description="Helical" evidence="8">
    <location>
        <begin position="390"/>
        <end position="410"/>
    </location>
</feature>
<dbReference type="AlphaFoldDB" id="A0AAD4Q7H7"/>
<comment type="subcellular location">
    <subcellularLocation>
        <location evidence="1 8">Vacuole membrane</location>
        <topology evidence="1 8">Multi-pass membrane protein</topology>
    </subcellularLocation>
</comment>
<dbReference type="PANTHER" id="PTHR23519">
    <property type="entry name" value="AUTOPHAGY-RELATED PROTEIN 22"/>
    <property type="match status" value="1"/>
</dbReference>
<gene>
    <name evidence="9" type="ORF">EDB92DRAFT_1935387</name>
</gene>
<evidence type="ECO:0000256" key="1">
    <source>
        <dbReference type="ARBA" id="ARBA00004128"/>
    </source>
</evidence>
<evidence type="ECO:0000256" key="7">
    <source>
        <dbReference type="ARBA" id="ARBA00023136"/>
    </source>
</evidence>
<dbReference type="GO" id="GO:0005774">
    <property type="term" value="C:vacuolar membrane"/>
    <property type="evidence" value="ECO:0007669"/>
    <property type="project" value="UniProtKB-SubCell"/>
</dbReference>
<comment type="similarity">
    <text evidence="2 8">Belongs to the ATG22 family.</text>
</comment>
<feature type="transmembrane region" description="Helical" evidence="8">
    <location>
        <begin position="221"/>
        <end position="244"/>
    </location>
</feature>
<accession>A0AAD4Q7H7</accession>
<keyword evidence="3 8" id="KW-0813">Transport</keyword>
<proteinExistence type="inferred from homology"/>
<keyword evidence="7 8" id="KW-0472">Membrane</keyword>
<feature type="transmembrane region" description="Helical" evidence="8">
    <location>
        <begin position="489"/>
        <end position="506"/>
    </location>
</feature>
<feature type="transmembrane region" description="Helical" evidence="8">
    <location>
        <begin position="107"/>
        <end position="129"/>
    </location>
</feature>
<dbReference type="PANTHER" id="PTHR23519:SF5">
    <property type="entry name" value="AUTOPHAGY-RELATED PROTEIN"/>
    <property type="match status" value="1"/>
</dbReference>
<sequence length="533" mass="59029">MIGDTRVSKDDPKVNLDFEGSQVGKQFPDVGDQGLWMTTSRRELWCFYLYYVGNNGLSGFNFGPSQFQNLLYLAGYDPSHPPFSAPCASGTECVLPYLGRVRNVNSIVLLTNGISFAIQAVLLLTIGGWADYGTWRPNITIFFTILAVGVSFAWLGVEDPSQWRTGVALYGALTFWTAAFPGLARNLPEVQDSADEAKRGLKLSDDHSHFESLARNRVSNISFAISSAGEIIILAIMVGILKGLHADASPENNTKAFSVLIAFSGGVWLLCAIPWFIFEKRRPGLALPPGTSFVTIGFKQAYVALRECLRLKQTFLYLIFYFLMQVPLVSSTGDVLNTTVTVIGTLQNSVVAYSTLQLTLLLLVGIVTQGLGIYIFWLVQKKYNITTKTVKQFSAIYLLVLTAWGLAGVRTNKIGFKHVWEIWLYQVFYGLMVCPWYAYSQTMISEVSPLPQMYIFSIIFCVGKTSAFIGPFVSEAIISASNNNDNMPFAFLFGLGLFSTIFLFMVDVKKSRIECEEFVVAEATRDAFAASNT</sequence>
<keyword evidence="8" id="KW-0029">Amino-acid transport</keyword>